<reference evidence="1" key="1">
    <citation type="submission" date="2020-08" db="EMBL/GenBank/DDBJ databases">
        <title>Multicomponent nature underlies the extraordinary mechanical properties of spider dragline silk.</title>
        <authorList>
            <person name="Kono N."/>
            <person name="Nakamura H."/>
            <person name="Mori M."/>
            <person name="Yoshida Y."/>
            <person name="Ohtoshi R."/>
            <person name="Malay A.D."/>
            <person name="Moran D.A.P."/>
            <person name="Tomita M."/>
            <person name="Numata K."/>
            <person name="Arakawa K."/>
        </authorList>
    </citation>
    <scope>NUCLEOTIDE SEQUENCE</scope>
</reference>
<evidence type="ECO:0000313" key="2">
    <source>
        <dbReference type="Proteomes" id="UP000887013"/>
    </source>
</evidence>
<evidence type="ECO:0000313" key="1">
    <source>
        <dbReference type="EMBL" id="GFT61792.1"/>
    </source>
</evidence>
<gene>
    <name evidence="1" type="ORF">NPIL_582901</name>
</gene>
<dbReference type="EMBL" id="BMAW01019133">
    <property type="protein sequence ID" value="GFT61792.1"/>
    <property type="molecule type" value="Genomic_DNA"/>
</dbReference>
<dbReference type="AlphaFoldDB" id="A0A8X6TZ64"/>
<protein>
    <submittedName>
        <fullName evidence="1">Uncharacterized protein</fullName>
    </submittedName>
</protein>
<dbReference type="OrthoDB" id="10441535at2759"/>
<proteinExistence type="predicted"/>
<dbReference type="Proteomes" id="UP000887013">
    <property type="component" value="Unassembled WGS sequence"/>
</dbReference>
<sequence>MACLGNILSISNSLPSWSTGFDKESEANRAVVAYGFQEPPIKVDNLVEIRIVSLPLTIDAQDEFVFYWCIKYNRSTFTVTGFGMLGVYSSGIGCWFSVQDAAVRESLKFSCDQKGNAFSFVIDYGTRTNNPLCTHWWITLLVSRCSTNQVQWSITLMLKLKAFVVRLVEKGI</sequence>
<name>A0A8X6TZ64_NEPPI</name>
<accession>A0A8X6TZ64</accession>
<comment type="caution">
    <text evidence="1">The sequence shown here is derived from an EMBL/GenBank/DDBJ whole genome shotgun (WGS) entry which is preliminary data.</text>
</comment>
<keyword evidence="2" id="KW-1185">Reference proteome</keyword>
<organism evidence="1 2">
    <name type="scientific">Nephila pilipes</name>
    <name type="common">Giant wood spider</name>
    <name type="synonym">Nephila maculata</name>
    <dbReference type="NCBI Taxonomy" id="299642"/>
    <lineage>
        <taxon>Eukaryota</taxon>
        <taxon>Metazoa</taxon>
        <taxon>Ecdysozoa</taxon>
        <taxon>Arthropoda</taxon>
        <taxon>Chelicerata</taxon>
        <taxon>Arachnida</taxon>
        <taxon>Araneae</taxon>
        <taxon>Araneomorphae</taxon>
        <taxon>Entelegynae</taxon>
        <taxon>Araneoidea</taxon>
        <taxon>Nephilidae</taxon>
        <taxon>Nephila</taxon>
    </lineage>
</organism>